<proteinExistence type="predicted"/>
<name>A0A2P5AKS8_PARAD</name>
<gene>
    <name evidence="1" type="ORF">PanWU01x14_322700</name>
</gene>
<dbReference type="Gene3D" id="1.20.1050.10">
    <property type="match status" value="1"/>
</dbReference>
<dbReference type="EMBL" id="JXTB01000540">
    <property type="protein sequence ID" value="PON37149.1"/>
    <property type="molecule type" value="Genomic_DNA"/>
</dbReference>
<accession>A0A2P5AKS8</accession>
<keyword evidence="2" id="KW-1185">Reference proteome</keyword>
<dbReference type="Proteomes" id="UP000237105">
    <property type="component" value="Unassembled WGS sequence"/>
</dbReference>
<organism evidence="1 2">
    <name type="scientific">Parasponia andersonii</name>
    <name type="common">Sponia andersonii</name>
    <dbReference type="NCBI Taxonomy" id="3476"/>
    <lineage>
        <taxon>Eukaryota</taxon>
        <taxon>Viridiplantae</taxon>
        <taxon>Streptophyta</taxon>
        <taxon>Embryophyta</taxon>
        <taxon>Tracheophyta</taxon>
        <taxon>Spermatophyta</taxon>
        <taxon>Magnoliopsida</taxon>
        <taxon>eudicotyledons</taxon>
        <taxon>Gunneridae</taxon>
        <taxon>Pentapetalae</taxon>
        <taxon>rosids</taxon>
        <taxon>fabids</taxon>
        <taxon>Rosales</taxon>
        <taxon>Cannabaceae</taxon>
        <taxon>Parasponia</taxon>
    </lineage>
</organism>
<protein>
    <submittedName>
        <fullName evidence="1">Uncharacterized protein</fullName>
    </submittedName>
</protein>
<dbReference type="AlphaFoldDB" id="A0A2P5AKS8"/>
<reference evidence="2" key="1">
    <citation type="submission" date="2016-06" db="EMBL/GenBank/DDBJ databases">
        <title>Parallel loss of symbiosis genes in relatives of nitrogen-fixing non-legume Parasponia.</title>
        <authorList>
            <person name="Van Velzen R."/>
            <person name="Holmer R."/>
            <person name="Bu F."/>
            <person name="Rutten L."/>
            <person name="Van Zeijl A."/>
            <person name="Liu W."/>
            <person name="Santuari L."/>
            <person name="Cao Q."/>
            <person name="Sharma T."/>
            <person name="Shen D."/>
            <person name="Roswanjaya Y."/>
            <person name="Wardhani T."/>
            <person name="Kalhor M.S."/>
            <person name="Jansen J."/>
            <person name="Van den Hoogen J."/>
            <person name="Gungor B."/>
            <person name="Hartog M."/>
            <person name="Hontelez J."/>
            <person name="Verver J."/>
            <person name="Yang W.-C."/>
            <person name="Schijlen E."/>
            <person name="Repin R."/>
            <person name="Schilthuizen M."/>
            <person name="Schranz E."/>
            <person name="Heidstra R."/>
            <person name="Miyata K."/>
            <person name="Fedorova E."/>
            <person name="Kohlen W."/>
            <person name="Bisseling T."/>
            <person name="Smit S."/>
            <person name="Geurts R."/>
        </authorList>
    </citation>
    <scope>NUCLEOTIDE SEQUENCE [LARGE SCALE GENOMIC DNA]</scope>
    <source>
        <strain evidence="2">cv. WU1-14</strain>
    </source>
</reference>
<evidence type="ECO:0000313" key="1">
    <source>
        <dbReference type="EMBL" id="PON37149.1"/>
    </source>
</evidence>
<evidence type="ECO:0000313" key="2">
    <source>
        <dbReference type="Proteomes" id="UP000237105"/>
    </source>
</evidence>
<sequence length="52" mass="5748">MALGRKKFFGNSIGMTNLAFAWLAFWLDVVGEAAGVKFLVCKLGLKTLRMLL</sequence>
<comment type="caution">
    <text evidence="1">The sequence shown here is derived from an EMBL/GenBank/DDBJ whole genome shotgun (WGS) entry which is preliminary data.</text>
</comment>